<evidence type="ECO:0000313" key="4">
    <source>
        <dbReference type="EMBL" id="MBA8921602.1"/>
    </source>
</evidence>
<gene>
    <name evidence="3" type="ORF">AVL63_00740</name>
    <name evidence="4" type="ORF">HNR24_001535</name>
</gene>
<dbReference type="EMBL" id="JACJIH010000001">
    <property type="protein sequence ID" value="MBA8921602.1"/>
    <property type="molecule type" value="Genomic_DNA"/>
</dbReference>
<dbReference type="GO" id="GO:0003677">
    <property type="term" value="F:DNA binding"/>
    <property type="evidence" value="ECO:0007669"/>
    <property type="project" value="UniProtKB-KW"/>
</dbReference>
<evidence type="ECO:0000259" key="2">
    <source>
        <dbReference type="PROSITE" id="PS50937"/>
    </source>
</evidence>
<keyword evidence="5" id="KW-1185">Reference proteome</keyword>
<dbReference type="Gene3D" id="1.10.1660.10">
    <property type="match status" value="1"/>
</dbReference>
<dbReference type="SMART" id="SM00422">
    <property type="entry name" value="HTH_MERR"/>
    <property type="match status" value="1"/>
</dbReference>
<dbReference type="InterPro" id="IPR047057">
    <property type="entry name" value="MerR_fam"/>
</dbReference>
<dbReference type="PRINTS" id="PR00040">
    <property type="entry name" value="HTHMERR"/>
</dbReference>
<dbReference type="STRING" id="317018.AVL63_00740"/>
<dbReference type="Pfam" id="PF00376">
    <property type="entry name" value="MerR"/>
    <property type="match status" value="1"/>
</dbReference>
<reference evidence="3" key="2">
    <citation type="submission" date="2015-12" db="EMBL/GenBank/DDBJ databases">
        <authorList>
            <person name="Shamseldin A."/>
            <person name="Moawad H."/>
            <person name="Abd El-Rahim W.M."/>
            <person name="Sadowsky M.J."/>
        </authorList>
    </citation>
    <scope>NUCLEOTIDE SEQUENCE [LARGE SCALE GENOMIC DNA]</scope>
    <source>
        <strain evidence="3">CD08_7</strain>
    </source>
</reference>
<sequence>MLSSEIADLAGVTVRTVRHYHQMGLLPEPPRSSAGYRRYDISHLVQLLRIKRLTTLGVPLAELPTVLDGPSAAEDLLEELDLQAAAEIDRLEARRARIAELRRSGAPLDLPPELADWRSAPDASVSEEISRYEHEQLVLLGHLLDDGGHQVFTEGFAALNARMIAPLTARFSALDAETPEAEVDSLIQEMALVLRPVQERFAELPPLDDQVTALMEELNLRRLHPVQRRVLTRIQQELEHPQAD</sequence>
<reference evidence="5" key="1">
    <citation type="submission" date="2015-12" db="EMBL/GenBank/DDBJ databases">
        <authorList>
            <person name="Nair G.R."/>
            <person name="Kaur G."/>
            <person name="Mayilraj S."/>
        </authorList>
    </citation>
    <scope>NUCLEOTIDE SEQUENCE [LARGE SCALE GENOMIC DNA]</scope>
    <source>
        <strain evidence="5">CD08_7</strain>
    </source>
</reference>
<dbReference type="PANTHER" id="PTHR30204">
    <property type="entry name" value="REDOX-CYCLING DRUG-SENSING TRANSCRIPTIONAL ACTIVATOR SOXR"/>
    <property type="match status" value="1"/>
</dbReference>
<evidence type="ECO:0000313" key="6">
    <source>
        <dbReference type="Proteomes" id="UP000546252"/>
    </source>
</evidence>
<dbReference type="Proteomes" id="UP000546252">
    <property type="component" value="Unassembled WGS sequence"/>
</dbReference>
<dbReference type="AlphaFoldDB" id="A0A0W8IFB8"/>
<dbReference type="InterPro" id="IPR009061">
    <property type="entry name" value="DNA-bd_dom_put_sf"/>
</dbReference>
<dbReference type="EMBL" id="LQBM01000003">
    <property type="protein sequence ID" value="KUG58637.1"/>
    <property type="molecule type" value="Genomic_DNA"/>
</dbReference>
<comment type="caution">
    <text evidence="3">The sequence shown here is derived from an EMBL/GenBank/DDBJ whole genome shotgun (WGS) entry which is preliminary data.</text>
</comment>
<reference evidence="4 6" key="3">
    <citation type="submission" date="2020-08" db="EMBL/GenBank/DDBJ databases">
        <title>Sequencing the genomes of 1000 actinobacteria strains.</title>
        <authorList>
            <person name="Klenk H.-P."/>
        </authorList>
    </citation>
    <scope>NUCLEOTIDE SEQUENCE [LARGE SCALE GENOMIC DNA]</scope>
    <source>
        <strain evidence="4 6">DSM 19081</strain>
    </source>
</reference>
<dbReference type="OrthoDB" id="5242095at2"/>
<dbReference type="PROSITE" id="PS50937">
    <property type="entry name" value="HTH_MERR_2"/>
    <property type="match status" value="1"/>
</dbReference>
<evidence type="ECO:0000313" key="5">
    <source>
        <dbReference type="Proteomes" id="UP000054023"/>
    </source>
</evidence>
<dbReference type="RefSeq" id="WP_058888317.1">
    <property type="nucleotide sequence ID" value="NZ_BAAAKT010000004.1"/>
</dbReference>
<dbReference type="SUPFAM" id="SSF46955">
    <property type="entry name" value="Putative DNA-binding domain"/>
    <property type="match status" value="1"/>
</dbReference>
<dbReference type="Proteomes" id="UP000054023">
    <property type="component" value="Unassembled WGS sequence"/>
</dbReference>
<evidence type="ECO:0000313" key="3">
    <source>
        <dbReference type="EMBL" id="KUG58637.1"/>
    </source>
</evidence>
<dbReference type="PANTHER" id="PTHR30204:SF93">
    <property type="entry name" value="HTH MERR-TYPE DOMAIN-CONTAINING PROTEIN"/>
    <property type="match status" value="1"/>
</dbReference>
<dbReference type="CDD" id="cd00592">
    <property type="entry name" value="HTH_MerR-like"/>
    <property type="match status" value="1"/>
</dbReference>
<proteinExistence type="predicted"/>
<feature type="domain" description="HTH merR-type" evidence="2">
    <location>
        <begin position="1"/>
        <end position="69"/>
    </location>
</feature>
<dbReference type="GO" id="GO:0003700">
    <property type="term" value="F:DNA-binding transcription factor activity"/>
    <property type="evidence" value="ECO:0007669"/>
    <property type="project" value="InterPro"/>
</dbReference>
<evidence type="ECO:0000256" key="1">
    <source>
        <dbReference type="ARBA" id="ARBA00023125"/>
    </source>
</evidence>
<keyword evidence="1 4" id="KW-0238">DNA-binding</keyword>
<protein>
    <submittedName>
        <fullName evidence="4">DNA-binding transcriptional MerR regulator</fullName>
    </submittedName>
    <submittedName>
        <fullName evidence="3">MerR family transcriptional regulator</fullName>
    </submittedName>
</protein>
<accession>A0A0W8IFB8</accession>
<name>A0A0W8IFB8_9MICC</name>
<organism evidence="3 5">
    <name type="scientific">Nesterenkonia jeotgali</name>
    <dbReference type="NCBI Taxonomy" id="317018"/>
    <lineage>
        <taxon>Bacteria</taxon>
        <taxon>Bacillati</taxon>
        <taxon>Actinomycetota</taxon>
        <taxon>Actinomycetes</taxon>
        <taxon>Micrococcales</taxon>
        <taxon>Micrococcaceae</taxon>
        <taxon>Nesterenkonia</taxon>
    </lineage>
</organism>
<dbReference type="InterPro" id="IPR000551">
    <property type="entry name" value="MerR-type_HTH_dom"/>
</dbReference>